<evidence type="ECO:0000313" key="2">
    <source>
        <dbReference type="EMBL" id="KAF7487589.1"/>
    </source>
</evidence>
<dbReference type="Proteomes" id="UP000070412">
    <property type="component" value="Unassembled WGS sequence"/>
</dbReference>
<feature type="compositionally biased region" description="Basic and acidic residues" evidence="1">
    <location>
        <begin position="337"/>
        <end position="362"/>
    </location>
</feature>
<protein>
    <submittedName>
        <fullName evidence="2 3">Uncharacterized protein</fullName>
    </submittedName>
</protein>
<name>A0A834VA35_SARSC</name>
<dbReference type="EMBL" id="WVUK01000066">
    <property type="protein sequence ID" value="KAF7487589.1"/>
    <property type="molecule type" value="Genomic_DNA"/>
</dbReference>
<reference evidence="2" key="2">
    <citation type="submission" date="2020-01" db="EMBL/GenBank/DDBJ databases">
        <authorList>
            <person name="Korhonen P.K.K."/>
            <person name="Guangxu M.G."/>
            <person name="Wang T.W."/>
            <person name="Stroehlein A.J.S."/>
            <person name="Young N.D."/>
            <person name="Ang C.-S.A."/>
            <person name="Fernando D.W.F."/>
            <person name="Lu H.L."/>
            <person name="Taylor S.T."/>
            <person name="Ehtesham M.E.M."/>
            <person name="Najaraj S.H.N."/>
            <person name="Harsha G.H.G."/>
            <person name="Madugundu A.M."/>
            <person name="Renuse S.R."/>
            <person name="Holt D.H."/>
            <person name="Pandey A.P."/>
            <person name="Papenfuss A.P."/>
            <person name="Gasser R.B.G."/>
            <person name="Fischer K.F."/>
        </authorList>
    </citation>
    <scope>NUCLEOTIDE SEQUENCE</scope>
    <source>
        <strain evidence="2">SSS_KF_BRIS2020</strain>
    </source>
</reference>
<reference evidence="3" key="3">
    <citation type="submission" date="2022-06" db="UniProtKB">
        <authorList>
            <consortium name="EnsemblMetazoa"/>
        </authorList>
    </citation>
    <scope>IDENTIFICATION</scope>
</reference>
<proteinExistence type="predicted"/>
<evidence type="ECO:0000256" key="1">
    <source>
        <dbReference type="SAM" id="MobiDB-lite"/>
    </source>
</evidence>
<feature type="compositionally biased region" description="Polar residues" evidence="1">
    <location>
        <begin position="363"/>
        <end position="378"/>
    </location>
</feature>
<reference evidence="4" key="1">
    <citation type="journal article" date="2020" name="PLoS Negl. Trop. Dis.">
        <title>High-quality nuclear genome for Sarcoptes scabiei-A critical resource for a neglected parasite.</title>
        <authorList>
            <person name="Korhonen P.K."/>
            <person name="Gasser R.B."/>
            <person name="Ma G."/>
            <person name="Wang T."/>
            <person name="Stroehlein A.J."/>
            <person name="Young N.D."/>
            <person name="Ang C.S."/>
            <person name="Fernando D.D."/>
            <person name="Lu H.C."/>
            <person name="Taylor S."/>
            <person name="Reynolds S.L."/>
            <person name="Mofiz E."/>
            <person name="Najaraj S.H."/>
            <person name="Gowda H."/>
            <person name="Madugundu A."/>
            <person name="Renuse S."/>
            <person name="Holt D."/>
            <person name="Pandey A."/>
            <person name="Papenfuss A.T."/>
            <person name="Fischer K."/>
        </authorList>
    </citation>
    <scope>NUCLEOTIDE SEQUENCE [LARGE SCALE GENOMIC DNA]</scope>
</reference>
<organism evidence="2">
    <name type="scientific">Sarcoptes scabiei</name>
    <name type="common">Itch mite</name>
    <name type="synonym">Acarus scabiei</name>
    <dbReference type="NCBI Taxonomy" id="52283"/>
    <lineage>
        <taxon>Eukaryota</taxon>
        <taxon>Metazoa</taxon>
        <taxon>Ecdysozoa</taxon>
        <taxon>Arthropoda</taxon>
        <taxon>Chelicerata</taxon>
        <taxon>Arachnida</taxon>
        <taxon>Acari</taxon>
        <taxon>Acariformes</taxon>
        <taxon>Sarcoptiformes</taxon>
        <taxon>Astigmata</taxon>
        <taxon>Psoroptidia</taxon>
        <taxon>Sarcoptoidea</taxon>
        <taxon>Sarcoptidae</taxon>
        <taxon>Sarcoptinae</taxon>
        <taxon>Sarcoptes</taxon>
    </lineage>
</organism>
<sequence length="470" mass="54691">MNEPYENITKQIFINKWKNFLDSEQKQVESCGKKSIQHQFQMINADKKLFLKQLELVQFKKEIYSEVNEKLEKQNHALSLANFLLRNKTIAMLNTQIQRLEMEFQNYASFYDFQESELENEEERLIKLVKEKLDNNQLAIFNNLIRKIKGNPTLKTVNESYESSDLINESHLMDQIRINELDSQSKRELVIIKPLDNKNSSENLDIYNEKEAEFGTKQCLTTEIEIVTEKNQNQESYKQTPASFIGKLETNSDGDSKEHILDNKNVKKFAFDFDSLNPKYDFSFFNQTNEDNEENPQQRSGFLFICDEDRENNNLDGSFKLDKPLLDKIKNKMEIKESMKSGSSYEKKSPYDMNETKGEPKSKSSGLTDMKTSTQVSTPKRLNEIDDVFAKMDTAKILNNIKSNSARKPISRDVSNKINSQTPASKRELKFGFKYDPKFETGIPWIKPKKPTKIVPFNLSTANRANRKQS</sequence>
<keyword evidence="4" id="KW-1185">Reference proteome</keyword>
<evidence type="ECO:0000313" key="4">
    <source>
        <dbReference type="Proteomes" id="UP000070412"/>
    </source>
</evidence>
<evidence type="ECO:0000313" key="3">
    <source>
        <dbReference type="EnsemblMetazoa" id="KAF7487589.1"/>
    </source>
</evidence>
<dbReference type="AlphaFoldDB" id="A0A834VA35"/>
<feature type="region of interest" description="Disordered" evidence="1">
    <location>
        <begin position="337"/>
        <end position="378"/>
    </location>
</feature>
<dbReference type="EnsemblMetazoa" id="SSS_7929s_mrna">
    <property type="protein sequence ID" value="KAF7487589.1"/>
    <property type="gene ID" value="SSS_7929"/>
</dbReference>
<accession>A0A834VA35</accession>
<gene>
    <name evidence="2" type="ORF">SSS_7929</name>
</gene>